<keyword evidence="2" id="KW-1185">Reference proteome</keyword>
<dbReference type="Proteomes" id="UP000276133">
    <property type="component" value="Unassembled WGS sequence"/>
</dbReference>
<dbReference type="AlphaFoldDB" id="A0A3M7SU03"/>
<sequence>MKFSKKIVLVCLVKEYNCVRIAALINKVHRILPQFFFHFKFAAVRKSFNLEPVFETDFGKVLFSNSHNILNDALECLAALLCKYLSKDYSQFHPFNHEKSLEINTKQDKTCFFGNLK</sequence>
<organism evidence="1 2">
    <name type="scientific">Brachionus plicatilis</name>
    <name type="common">Marine rotifer</name>
    <name type="synonym">Brachionus muelleri</name>
    <dbReference type="NCBI Taxonomy" id="10195"/>
    <lineage>
        <taxon>Eukaryota</taxon>
        <taxon>Metazoa</taxon>
        <taxon>Spiralia</taxon>
        <taxon>Gnathifera</taxon>
        <taxon>Rotifera</taxon>
        <taxon>Eurotatoria</taxon>
        <taxon>Monogononta</taxon>
        <taxon>Pseudotrocha</taxon>
        <taxon>Ploima</taxon>
        <taxon>Brachionidae</taxon>
        <taxon>Brachionus</taxon>
    </lineage>
</organism>
<evidence type="ECO:0000313" key="2">
    <source>
        <dbReference type="Proteomes" id="UP000276133"/>
    </source>
</evidence>
<name>A0A3M7SU03_BRAPC</name>
<comment type="caution">
    <text evidence="1">The sequence shown here is derived from an EMBL/GenBank/DDBJ whole genome shotgun (WGS) entry which is preliminary data.</text>
</comment>
<proteinExistence type="predicted"/>
<gene>
    <name evidence="1" type="ORF">BpHYR1_049861</name>
</gene>
<dbReference type="EMBL" id="REGN01000776">
    <property type="protein sequence ID" value="RNA39179.1"/>
    <property type="molecule type" value="Genomic_DNA"/>
</dbReference>
<evidence type="ECO:0000313" key="1">
    <source>
        <dbReference type="EMBL" id="RNA39179.1"/>
    </source>
</evidence>
<accession>A0A3M7SU03</accession>
<reference evidence="1 2" key="1">
    <citation type="journal article" date="2018" name="Sci. Rep.">
        <title>Genomic signatures of local adaptation to the degree of environmental predictability in rotifers.</title>
        <authorList>
            <person name="Franch-Gras L."/>
            <person name="Hahn C."/>
            <person name="Garcia-Roger E.M."/>
            <person name="Carmona M.J."/>
            <person name="Serra M."/>
            <person name="Gomez A."/>
        </authorList>
    </citation>
    <scope>NUCLEOTIDE SEQUENCE [LARGE SCALE GENOMIC DNA]</scope>
    <source>
        <strain evidence="1">HYR1</strain>
    </source>
</reference>
<protein>
    <submittedName>
        <fullName evidence="1">Uncharacterized protein</fullName>
    </submittedName>
</protein>